<dbReference type="GO" id="GO:0030136">
    <property type="term" value="C:clathrin-coated vesicle"/>
    <property type="evidence" value="ECO:0007669"/>
    <property type="project" value="InterPro"/>
</dbReference>
<dbReference type="Gene3D" id="1.20.58.150">
    <property type="entry name" value="ANTH domain"/>
    <property type="match status" value="1"/>
</dbReference>
<accession>A0A0C2CA27</accession>
<sequence>MGTRLDKVSEFLRVAESVGIDRGEIPDLTRAPASLLEALEAHLIHLEGGRAPSTGIQGQYPSAQTQLANFSMAGGFQMQPHVGDVERMRYIELEKERLRQFEEQKRQQGATGTTSSAAPSSFNPFAADASSTSEGPKKTNDDLLDLFNVPTQTIQPILLNLIGHITMLTFRNFVWKGLCRGLMCTKHARARCWYLRPPVLTKLVMLKHTHHHWATLVESHILTDQNWLIMLEIVGVCSI</sequence>
<dbReference type="GO" id="GO:0000149">
    <property type="term" value="F:SNARE binding"/>
    <property type="evidence" value="ECO:0007669"/>
    <property type="project" value="TreeGrafter"/>
</dbReference>
<dbReference type="GO" id="GO:0005905">
    <property type="term" value="C:clathrin-coated pit"/>
    <property type="evidence" value="ECO:0007669"/>
    <property type="project" value="TreeGrafter"/>
</dbReference>
<dbReference type="OrthoDB" id="44015at2759"/>
<evidence type="ECO:0000313" key="3">
    <source>
        <dbReference type="EMBL" id="KIH53148.1"/>
    </source>
</evidence>
<evidence type="ECO:0000256" key="1">
    <source>
        <dbReference type="SAM" id="MobiDB-lite"/>
    </source>
</evidence>
<dbReference type="Pfam" id="PF07651">
    <property type="entry name" value="ANTH"/>
    <property type="match status" value="1"/>
</dbReference>
<dbReference type="Proteomes" id="UP000054047">
    <property type="component" value="Unassembled WGS sequence"/>
</dbReference>
<proteinExistence type="predicted"/>
<reference evidence="3 4" key="1">
    <citation type="submission" date="2013-12" db="EMBL/GenBank/DDBJ databases">
        <title>Draft genome of the parsitic nematode Ancylostoma duodenale.</title>
        <authorList>
            <person name="Mitreva M."/>
        </authorList>
    </citation>
    <scope>NUCLEOTIDE SEQUENCE [LARGE SCALE GENOMIC DNA]</scope>
    <source>
        <strain evidence="3 4">Zhejiang</strain>
    </source>
</reference>
<dbReference type="EMBL" id="KN741939">
    <property type="protein sequence ID" value="KIH53148.1"/>
    <property type="molecule type" value="Genomic_DNA"/>
</dbReference>
<dbReference type="GO" id="GO:0098894">
    <property type="term" value="C:extrinsic component of presynaptic endocytic zone membrane"/>
    <property type="evidence" value="ECO:0007669"/>
    <property type="project" value="TreeGrafter"/>
</dbReference>
<evidence type="ECO:0000259" key="2">
    <source>
        <dbReference type="Pfam" id="PF07651"/>
    </source>
</evidence>
<dbReference type="GO" id="GO:0005546">
    <property type="term" value="F:phosphatidylinositol-4,5-bisphosphate binding"/>
    <property type="evidence" value="ECO:0007669"/>
    <property type="project" value="TreeGrafter"/>
</dbReference>
<dbReference type="PANTHER" id="PTHR22951">
    <property type="entry name" value="CLATHRIN ASSEMBLY PROTEIN"/>
    <property type="match status" value="1"/>
</dbReference>
<gene>
    <name evidence="3" type="ORF">ANCDUO_16733</name>
</gene>
<dbReference type="AlphaFoldDB" id="A0A0C2CA27"/>
<dbReference type="GO" id="GO:0048268">
    <property type="term" value="P:clathrin coat assembly"/>
    <property type="evidence" value="ECO:0007669"/>
    <property type="project" value="InterPro"/>
</dbReference>
<dbReference type="GO" id="GO:0016185">
    <property type="term" value="P:synaptic vesicle budding from presynaptic endocytic zone membrane"/>
    <property type="evidence" value="ECO:0007669"/>
    <property type="project" value="TreeGrafter"/>
</dbReference>
<dbReference type="SUPFAM" id="SSF89009">
    <property type="entry name" value="GAT-like domain"/>
    <property type="match status" value="1"/>
</dbReference>
<protein>
    <recommendedName>
        <fullName evidence="2">AP180 N-terminal homology (ANTH) domain-containing protein</fullName>
    </recommendedName>
</protein>
<dbReference type="InterPro" id="IPR045192">
    <property type="entry name" value="AP180-like"/>
</dbReference>
<evidence type="ECO:0000313" key="4">
    <source>
        <dbReference type="Proteomes" id="UP000054047"/>
    </source>
</evidence>
<keyword evidence="4" id="KW-1185">Reference proteome</keyword>
<dbReference type="GO" id="GO:0005545">
    <property type="term" value="F:1-phosphatidylinositol binding"/>
    <property type="evidence" value="ECO:0007669"/>
    <property type="project" value="InterPro"/>
</dbReference>
<dbReference type="PANTHER" id="PTHR22951:SF5">
    <property type="entry name" value="PHOSPHATIDYLINOSITOL-BINDING CLATHRIN ASSEMBLY PROTEIN LAP"/>
    <property type="match status" value="1"/>
</dbReference>
<dbReference type="InterPro" id="IPR014712">
    <property type="entry name" value="ANTH_dom_sf"/>
</dbReference>
<feature type="domain" description="AP180 N-terminal homology (ANTH)" evidence="2">
    <location>
        <begin position="3"/>
        <end position="43"/>
    </location>
</feature>
<name>A0A0C2CA27_9BILA</name>
<organism evidence="3 4">
    <name type="scientific">Ancylostoma duodenale</name>
    <dbReference type="NCBI Taxonomy" id="51022"/>
    <lineage>
        <taxon>Eukaryota</taxon>
        <taxon>Metazoa</taxon>
        <taxon>Ecdysozoa</taxon>
        <taxon>Nematoda</taxon>
        <taxon>Chromadorea</taxon>
        <taxon>Rhabditida</taxon>
        <taxon>Rhabditina</taxon>
        <taxon>Rhabditomorpha</taxon>
        <taxon>Strongyloidea</taxon>
        <taxon>Ancylostomatidae</taxon>
        <taxon>Ancylostomatinae</taxon>
        <taxon>Ancylostoma</taxon>
    </lineage>
</organism>
<dbReference type="GO" id="GO:0032050">
    <property type="term" value="F:clathrin heavy chain binding"/>
    <property type="evidence" value="ECO:0007669"/>
    <property type="project" value="TreeGrafter"/>
</dbReference>
<feature type="region of interest" description="Disordered" evidence="1">
    <location>
        <begin position="102"/>
        <end position="137"/>
    </location>
</feature>
<dbReference type="GO" id="GO:0072583">
    <property type="term" value="P:clathrin-dependent endocytosis"/>
    <property type="evidence" value="ECO:0007669"/>
    <property type="project" value="InterPro"/>
</dbReference>
<dbReference type="GO" id="GO:0008021">
    <property type="term" value="C:synaptic vesicle"/>
    <property type="evidence" value="ECO:0007669"/>
    <property type="project" value="TreeGrafter"/>
</dbReference>
<feature type="compositionally biased region" description="Low complexity" evidence="1">
    <location>
        <begin position="109"/>
        <end position="131"/>
    </location>
</feature>
<dbReference type="InterPro" id="IPR011417">
    <property type="entry name" value="ANTH_dom"/>
</dbReference>